<feature type="domain" description="Thiolase N-terminal" evidence="12">
    <location>
        <begin position="2"/>
        <end position="166"/>
    </location>
</feature>
<evidence type="ECO:0000259" key="12">
    <source>
        <dbReference type="Pfam" id="PF00108"/>
    </source>
</evidence>
<dbReference type="InterPro" id="IPR020610">
    <property type="entry name" value="Thiolase_AS"/>
</dbReference>
<evidence type="ECO:0000256" key="4">
    <source>
        <dbReference type="ARBA" id="ARBA00012705"/>
    </source>
</evidence>
<dbReference type="PROSITE" id="PS00737">
    <property type="entry name" value="THIOLASE_2"/>
    <property type="match status" value="1"/>
</dbReference>
<sequence length="316" mass="33236">MLGAQSIAMGVNDLVVAGGMESMSNAPYLMSRARAPKHTGELKLQDSMMRDGLWDPIKNVSMGDIAESCAAEMNISREDQDQHAIRSYERATAAQATGILSHEIVPLTISGQKGKENVVSQDEECSKFDPEKLQSLHPAFKGDGTVTAGNSSTISDGAAVLVLSSAAFAEKEGLKILARVRGFGDAEQAPEKFPTSPALAIPRALNHAGLQLKDVDLFEINEAFSVVDIANQQLLGLSPDQVNVYGGAVSLGHPIGASGARIIMSLITGLAFKNLKVGVAAVCNGGGGASAIVVERDDSHVLHEHGRARLEVKDEA</sequence>
<comment type="subunit">
    <text evidence="3">Homotetramer.</text>
</comment>
<evidence type="ECO:0000256" key="1">
    <source>
        <dbReference type="ARBA" id="ARBA00004173"/>
    </source>
</evidence>
<dbReference type="EMBL" id="LVLJ01001300">
    <property type="protein sequence ID" value="OAE30561.1"/>
    <property type="molecule type" value="Genomic_DNA"/>
</dbReference>
<dbReference type="InterPro" id="IPR020613">
    <property type="entry name" value="Thiolase_CS"/>
</dbReference>
<dbReference type="CDD" id="cd00751">
    <property type="entry name" value="thiolase"/>
    <property type="match status" value="1"/>
</dbReference>
<gene>
    <name evidence="14" type="ORF">AXG93_4877s1140</name>
</gene>
<evidence type="ECO:0000256" key="6">
    <source>
        <dbReference type="ARBA" id="ARBA00022723"/>
    </source>
</evidence>
<evidence type="ECO:0000256" key="7">
    <source>
        <dbReference type="ARBA" id="ARBA00022946"/>
    </source>
</evidence>
<dbReference type="EC" id="2.3.1.9" evidence="4"/>
<dbReference type="GO" id="GO:0046872">
    <property type="term" value="F:metal ion binding"/>
    <property type="evidence" value="ECO:0007669"/>
    <property type="project" value="UniProtKB-KW"/>
</dbReference>
<dbReference type="NCBIfam" id="TIGR01930">
    <property type="entry name" value="AcCoA-C-Actrans"/>
    <property type="match status" value="1"/>
</dbReference>
<dbReference type="PANTHER" id="PTHR18919">
    <property type="entry name" value="ACETYL-COA C-ACYLTRANSFERASE"/>
    <property type="match status" value="1"/>
</dbReference>
<keyword evidence="9" id="KW-0496">Mitochondrion</keyword>
<dbReference type="InterPro" id="IPR016039">
    <property type="entry name" value="Thiolase-like"/>
</dbReference>
<evidence type="ECO:0000256" key="5">
    <source>
        <dbReference type="ARBA" id="ARBA00022679"/>
    </source>
</evidence>
<evidence type="ECO:0000256" key="11">
    <source>
        <dbReference type="RuleBase" id="RU003557"/>
    </source>
</evidence>
<feature type="domain" description="Thiolase C-terminal" evidence="13">
    <location>
        <begin position="174"/>
        <end position="296"/>
    </location>
</feature>
<dbReference type="InterPro" id="IPR020616">
    <property type="entry name" value="Thiolase_N"/>
</dbReference>
<dbReference type="Pfam" id="PF00108">
    <property type="entry name" value="Thiolase_N"/>
    <property type="match status" value="1"/>
</dbReference>
<evidence type="ECO:0000256" key="10">
    <source>
        <dbReference type="ARBA" id="ARBA00023315"/>
    </source>
</evidence>
<keyword evidence="8" id="KW-0630">Potassium</keyword>
<evidence type="ECO:0000256" key="9">
    <source>
        <dbReference type="ARBA" id="ARBA00023128"/>
    </source>
</evidence>
<evidence type="ECO:0000313" key="14">
    <source>
        <dbReference type="EMBL" id="OAE30561.1"/>
    </source>
</evidence>
<comment type="subcellular location">
    <subcellularLocation>
        <location evidence="1">Mitochondrion</location>
    </subcellularLocation>
</comment>
<accession>A0A176WD53</accession>
<evidence type="ECO:0000259" key="13">
    <source>
        <dbReference type="Pfam" id="PF02803"/>
    </source>
</evidence>
<evidence type="ECO:0000256" key="3">
    <source>
        <dbReference type="ARBA" id="ARBA00011881"/>
    </source>
</evidence>
<keyword evidence="5 11" id="KW-0808">Transferase</keyword>
<name>A0A176WD53_MARPO</name>
<dbReference type="InterPro" id="IPR002155">
    <property type="entry name" value="Thiolase"/>
</dbReference>
<keyword evidence="10 11" id="KW-0012">Acyltransferase</keyword>
<comment type="similarity">
    <text evidence="2 11">Belongs to the thiolase-like superfamily. Thiolase family.</text>
</comment>
<evidence type="ECO:0000256" key="2">
    <source>
        <dbReference type="ARBA" id="ARBA00010982"/>
    </source>
</evidence>
<dbReference type="GO" id="GO:0005739">
    <property type="term" value="C:mitochondrion"/>
    <property type="evidence" value="ECO:0007669"/>
    <property type="project" value="UniProtKB-SubCell"/>
</dbReference>
<dbReference type="GO" id="GO:0006635">
    <property type="term" value="P:fatty acid beta-oxidation"/>
    <property type="evidence" value="ECO:0007669"/>
    <property type="project" value="TreeGrafter"/>
</dbReference>
<evidence type="ECO:0000256" key="8">
    <source>
        <dbReference type="ARBA" id="ARBA00022958"/>
    </source>
</evidence>
<proteinExistence type="inferred from homology"/>
<dbReference type="PANTHER" id="PTHR18919:SF156">
    <property type="entry name" value="ACETYL-COA ACETYLTRANSFERASE, MITOCHONDRIAL"/>
    <property type="match status" value="1"/>
</dbReference>
<keyword evidence="7" id="KW-0809">Transit peptide</keyword>
<dbReference type="GO" id="GO:0003985">
    <property type="term" value="F:acetyl-CoA C-acetyltransferase activity"/>
    <property type="evidence" value="ECO:0007669"/>
    <property type="project" value="UniProtKB-EC"/>
</dbReference>
<dbReference type="AlphaFoldDB" id="A0A176WD53"/>
<organism evidence="14 15">
    <name type="scientific">Marchantia polymorpha subsp. ruderalis</name>
    <dbReference type="NCBI Taxonomy" id="1480154"/>
    <lineage>
        <taxon>Eukaryota</taxon>
        <taxon>Viridiplantae</taxon>
        <taxon>Streptophyta</taxon>
        <taxon>Embryophyta</taxon>
        <taxon>Marchantiophyta</taxon>
        <taxon>Marchantiopsida</taxon>
        <taxon>Marchantiidae</taxon>
        <taxon>Marchantiales</taxon>
        <taxon>Marchantiaceae</taxon>
        <taxon>Marchantia</taxon>
    </lineage>
</organism>
<reference evidence="14" key="1">
    <citation type="submission" date="2016-03" db="EMBL/GenBank/DDBJ databases">
        <title>Mechanisms controlling the formation of the plant cell surface in tip-growing cells are functionally conserved among land plants.</title>
        <authorList>
            <person name="Honkanen S."/>
            <person name="Jones V.A."/>
            <person name="Morieri G."/>
            <person name="Champion C."/>
            <person name="Hetherington A.J."/>
            <person name="Kelly S."/>
            <person name="Saint-Marcoux D."/>
            <person name="Proust H."/>
            <person name="Prescott H."/>
            <person name="Dolan L."/>
        </authorList>
    </citation>
    <scope>NUCLEOTIDE SEQUENCE [LARGE SCALE GENOMIC DNA]</scope>
    <source>
        <tissue evidence="14">Whole gametophyte</tissue>
    </source>
</reference>
<dbReference type="SUPFAM" id="SSF53901">
    <property type="entry name" value="Thiolase-like"/>
    <property type="match status" value="2"/>
</dbReference>
<evidence type="ECO:0000313" key="15">
    <source>
        <dbReference type="Proteomes" id="UP000077202"/>
    </source>
</evidence>
<keyword evidence="6" id="KW-0479">Metal-binding</keyword>
<dbReference type="Pfam" id="PF02803">
    <property type="entry name" value="Thiolase_C"/>
    <property type="match status" value="1"/>
</dbReference>
<dbReference type="PROSITE" id="PS00099">
    <property type="entry name" value="THIOLASE_3"/>
    <property type="match status" value="1"/>
</dbReference>
<dbReference type="Proteomes" id="UP000077202">
    <property type="component" value="Unassembled WGS sequence"/>
</dbReference>
<dbReference type="InterPro" id="IPR020617">
    <property type="entry name" value="Thiolase_C"/>
</dbReference>
<dbReference type="Gene3D" id="3.40.47.10">
    <property type="match status" value="1"/>
</dbReference>
<keyword evidence="15" id="KW-1185">Reference proteome</keyword>
<protein>
    <recommendedName>
        <fullName evidence="4">acetyl-CoA C-acetyltransferase</fullName>
        <ecNumber evidence="4">2.3.1.9</ecNumber>
    </recommendedName>
</protein>
<comment type="caution">
    <text evidence="14">The sequence shown here is derived from an EMBL/GenBank/DDBJ whole genome shotgun (WGS) entry which is preliminary data.</text>
</comment>